<sequence length="232" mass="24644">MQLVLVRHAQPHRVTTASGSADPGLTEVGIEQARRVPDAIARLEGNGHRITRVVSSPQVRARETAAPTAAKLGLPVDILDGLAEYDRDLAAYVPIEDARRAASQVGAGTPGDAPADAAQQAIAAVYARIKAGHLPEQIDEAAFFARVSAAIEEIAADAGPTDTVVAFAHGGVINIMLQHLLSLGRPLTFPIDYCSITRILYSRTGHRTVATVNENGHVWDLLPRNLPAHGNR</sequence>
<reference evidence="1 2" key="1">
    <citation type="submission" date="2021-06" db="EMBL/GenBank/DDBJ databases">
        <title>Actinomycetes sequencing.</title>
        <authorList>
            <person name="Shan Q."/>
        </authorList>
    </citation>
    <scope>NUCLEOTIDE SEQUENCE [LARGE SCALE GENOMIC DNA]</scope>
    <source>
        <strain evidence="1 2">NEAU-G5</strain>
    </source>
</reference>
<dbReference type="InterPro" id="IPR050275">
    <property type="entry name" value="PGM_Phosphatase"/>
</dbReference>
<dbReference type="CDD" id="cd07067">
    <property type="entry name" value="HP_PGM_like"/>
    <property type="match status" value="1"/>
</dbReference>
<dbReference type="InterPro" id="IPR029033">
    <property type="entry name" value="His_PPase_superfam"/>
</dbReference>
<dbReference type="PANTHER" id="PTHR48100:SF1">
    <property type="entry name" value="HISTIDINE PHOSPHATASE FAMILY PROTEIN-RELATED"/>
    <property type="match status" value="1"/>
</dbReference>
<dbReference type="SMART" id="SM00855">
    <property type="entry name" value="PGAM"/>
    <property type="match status" value="1"/>
</dbReference>
<accession>A0ABS6ARI9</accession>
<dbReference type="EMBL" id="JAHKNI010000001">
    <property type="protein sequence ID" value="MBU3060151.1"/>
    <property type="molecule type" value="Genomic_DNA"/>
</dbReference>
<evidence type="ECO:0000313" key="1">
    <source>
        <dbReference type="EMBL" id="MBU3060151.1"/>
    </source>
</evidence>
<keyword evidence="2" id="KW-1185">Reference proteome</keyword>
<organism evidence="1 2">
    <name type="scientific">Nocardia albiluteola</name>
    <dbReference type="NCBI Taxonomy" id="2842303"/>
    <lineage>
        <taxon>Bacteria</taxon>
        <taxon>Bacillati</taxon>
        <taxon>Actinomycetota</taxon>
        <taxon>Actinomycetes</taxon>
        <taxon>Mycobacteriales</taxon>
        <taxon>Nocardiaceae</taxon>
        <taxon>Nocardia</taxon>
    </lineage>
</organism>
<proteinExistence type="predicted"/>
<gene>
    <name evidence="1" type="ORF">KO481_01235</name>
</gene>
<dbReference type="Pfam" id="PF00300">
    <property type="entry name" value="His_Phos_1"/>
    <property type="match status" value="1"/>
</dbReference>
<comment type="caution">
    <text evidence="1">The sequence shown here is derived from an EMBL/GenBank/DDBJ whole genome shotgun (WGS) entry which is preliminary data.</text>
</comment>
<protein>
    <submittedName>
        <fullName evidence="1">Histidine phosphatase family protein</fullName>
    </submittedName>
</protein>
<dbReference type="PANTHER" id="PTHR48100">
    <property type="entry name" value="BROAD-SPECIFICITY PHOSPHATASE YOR283W-RELATED"/>
    <property type="match status" value="1"/>
</dbReference>
<evidence type="ECO:0000313" key="2">
    <source>
        <dbReference type="Proteomes" id="UP000733379"/>
    </source>
</evidence>
<dbReference type="Proteomes" id="UP000733379">
    <property type="component" value="Unassembled WGS sequence"/>
</dbReference>
<dbReference type="SUPFAM" id="SSF53254">
    <property type="entry name" value="Phosphoglycerate mutase-like"/>
    <property type="match status" value="1"/>
</dbReference>
<name>A0ABS6ARI9_9NOCA</name>
<dbReference type="RefSeq" id="WP_215915060.1">
    <property type="nucleotide sequence ID" value="NZ_JAHKNI010000001.1"/>
</dbReference>
<dbReference type="InterPro" id="IPR013078">
    <property type="entry name" value="His_Pase_superF_clade-1"/>
</dbReference>
<dbReference type="Gene3D" id="3.40.50.1240">
    <property type="entry name" value="Phosphoglycerate mutase-like"/>
    <property type="match status" value="1"/>
</dbReference>